<evidence type="ECO:0000313" key="10">
    <source>
        <dbReference type="Proteomes" id="UP000278886"/>
    </source>
</evidence>
<evidence type="ECO:0000256" key="2">
    <source>
        <dbReference type="ARBA" id="ARBA00022448"/>
    </source>
</evidence>
<evidence type="ECO:0000256" key="6">
    <source>
        <dbReference type="ARBA" id="ARBA00023136"/>
    </source>
</evidence>
<protein>
    <submittedName>
        <fullName evidence="9">ABC transporter permease</fullName>
    </submittedName>
</protein>
<dbReference type="EMBL" id="CP032630">
    <property type="protein sequence ID" value="AYF98217.1"/>
    <property type="molecule type" value="Genomic_DNA"/>
</dbReference>
<feature type="transmembrane region" description="Helical" evidence="7">
    <location>
        <begin position="231"/>
        <end position="249"/>
    </location>
</feature>
<dbReference type="Gene3D" id="1.10.3720.10">
    <property type="entry name" value="MetI-like"/>
    <property type="match status" value="1"/>
</dbReference>
<dbReference type="PANTHER" id="PTHR30151">
    <property type="entry name" value="ALKANE SULFONATE ABC TRANSPORTER-RELATED, MEMBRANE SUBUNIT"/>
    <property type="match status" value="1"/>
</dbReference>
<sequence>MTDLRLSRRAAAPGVPSWALGVAGVATFLLLAELLPRIGVVDARFTPPASEVFLALVRQASDAAFWLALLHTIVTWGAGLAIALLAGIALGVLFGTVRFLREFTASTIEFLRPVPSVALLPVAVLLLGTGMASTIFLVVYAAFWQVLIQVMAGVQDVDPVAADTARSYRFGLWRRIRTVVWPTALPYAMTGLRLAASVALILTVTGELLISFDGIGGRLEVARQSGAVASMYAYVFVAALLGLAVNLLARRFESSVLFWHPSIRGEVAA</sequence>
<gene>
    <name evidence="9" type="ORF">D7I47_08100</name>
</gene>
<proteinExistence type="inferred from homology"/>
<name>A0A387B785_9MICO</name>
<dbReference type="GO" id="GO:0055085">
    <property type="term" value="P:transmembrane transport"/>
    <property type="evidence" value="ECO:0007669"/>
    <property type="project" value="InterPro"/>
</dbReference>
<keyword evidence="2 7" id="KW-0813">Transport</keyword>
<dbReference type="OrthoDB" id="5458199at2"/>
<evidence type="ECO:0000256" key="5">
    <source>
        <dbReference type="ARBA" id="ARBA00022989"/>
    </source>
</evidence>
<dbReference type="InterPro" id="IPR000515">
    <property type="entry name" value="MetI-like"/>
</dbReference>
<evidence type="ECO:0000259" key="8">
    <source>
        <dbReference type="PROSITE" id="PS50928"/>
    </source>
</evidence>
<dbReference type="AlphaFoldDB" id="A0A387B785"/>
<dbReference type="Proteomes" id="UP000278886">
    <property type="component" value="Chromosome"/>
</dbReference>
<keyword evidence="4 7" id="KW-0812">Transmembrane</keyword>
<reference evidence="10" key="1">
    <citation type="submission" date="2018-09" db="EMBL/GenBank/DDBJ databases">
        <title>Genome sequencing of strain 2DFWR-13.</title>
        <authorList>
            <person name="Heo J."/>
            <person name="Kim S.-J."/>
            <person name="Kwon S.-W."/>
        </authorList>
    </citation>
    <scope>NUCLEOTIDE SEQUENCE [LARGE SCALE GENOMIC DNA]</scope>
    <source>
        <strain evidence="10">2DFWR-13</strain>
    </source>
</reference>
<dbReference type="PROSITE" id="PS50928">
    <property type="entry name" value="ABC_TM1"/>
    <property type="match status" value="1"/>
</dbReference>
<keyword evidence="5 7" id="KW-1133">Transmembrane helix</keyword>
<comment type="similarity">
    <text evidence="7">Belongs to the binding-protein-dependent transport system permease family.</text>
</comment>
<feature type="transmembrane region" description="Helical" evidence="7">
    <location>
        <begin position="117"/>
        <end position="143"/>
    </location>
</feature>
<evidence type="ECO:0000256" key="4">
    <source>
        <dbReference type="ARBA" id="ARBA00022692"/>
    </source>
</evidence>
<feature type="domain" description="ABC transmembrane type-1" evidence="8">
    <location>
        <begin position="69"/>
        <end position="249"/>
    </location>
</feature>
<feature type="transmembrane region" description="Helical" evidence="7">
    <location>
        <begin position="12"/>
        <end position="32"/>
    </location>
</feature>
<keyword evidence="10" id="KW-1185">Reference proteome</keyword>
<evidence type="ECO:0000313" key="9">
    <source>
        <dbReference type="EMBL" id="AYF98217.1"/>
    </source>
</evidence>
<dbReference type="RefSeq" id="WP_120762564.1">
    <property type="nucleotide sequence ID" value="NZ_CP032630.1"/>
</dbReference>
<dbReference type="InterPro" id="IPR035906">
    <property type="entry name" value="MetI-like_sf"/>
</dbReference>
<keyword evidence="6 7" id="KW-0472">Membrane</keyword>
<evidence type="ECO:0000256" key="3">
    <source>
        <dbReference type="ARBA" id="ARBA00022475"/>
    </source>
</evidence>
<evidence type="ECO:0000256" key="1">
    <source>
        <dbReference type="ARBA" id="ARBA00004651"/>
    </source>
</evidence>
<dbReference type="SUPFAM" id="SSF161098">
    <property type="entry name" value="MetI-like"/>
    <property type="match status" value="1"/>
</dbReference>
<comment type="subcellular location">
    <subcellularLocation>
        <location evidence="1 7">Cell membrane</location>
        <topology evidence="1 7">Multi-pass membrane protein</topology>
    </subcellularLocation>
</comment>
<organism evidence="9 10">
    <name type="scientific">Protaetiibacter intestinalis</name>
    <dbReference type="NCBI Taxonomy" id="2419774"/>
    <lineage>
        <taxon>Bacteria</taxon>
        <taxon>Bacillati</taxon>
        <taxon>Actinomycetota</taxon>
        <taxon>Actinomycetes</taxon>
        <taxon>Micrococcales</taxon>
        <taxon>Microbacteriaceae</taxon>
        <taxon>Protaetiibacter</taxon>
    </lineage>
</organism>
<dbReference type="KEGG" id="lyd:D7I47_08100"/>
<dbReference type="GO" id="GO:0005886">
    <property type="term" value="C:plasma membrane"/>
    <property type="evidence" value="ECO:0007669"/>
    <property type="project" value="UniProtKB-SubCell"/>
</dbReference>
<feature type="transmembrane region" description="Helical" evidence="7">
    <location>
        <begin position="191"/>
        <end position="210"/>
    </location>
</feature>
<feature type="transmembrane region" description="Helical" evidence="7">
    <location>
        <begin position="63"/>
        <end position="96"/>
    </location>
</feature>
<evidence type="ECO:0000256" key="7">
    <source>
        <dbReference type="RuleBase" id="RU363032"/>
    </source>
</evidence>
<dbReference type="Pfam" id="PF00528">
    <property type="entry name" value="BPD_transp_1"/>
    <property type="match status" value="1"/>
</dbReference>
<keyword evidence="3" id="KW-1003">Cell membrane</keyword>
<dbReference type="PANTHER" id="PTHR30151:SF0">
    <property type="entry name" value="ABC TRANSPORTER PERMEASE PROTEIN MJ0413-RELATED"/>
    <property type="match status" value="1"/>
</dbReference>
<accession>A0A387B785</accession>